<dbReference type="GO" id="GO:0008270">
    <property type="term" value="F:zinc ion binding"/>
    <property type="evidence" value="ECO:0007669"/>
    <property type="project" value="UniProtKB-KW"/>
</dbReference>
<dbReference type="PANTHER" id="PTHR32472">
    <property type="entry name" value="DNA REPAIR PROTEIN RADA"/>
    <property type="match status" value="1"/>
</dbReference>
<keyword evidence="4 13" id="KW-0863">Zinc-finger</keyword>
<dbReference type="InterPro" id="IPR004504">
    <property type="entry name" value="DNA_repair_RadA"/>
</dbReference>
<reference evidence="15 16" key="1">
    <citation type="submission" date="2011-02" db="EMBL/GenBank/DDBJ databases">
        <authorList>
            <person name="Nelson K.E."/>
            <person name="Sutton G."/>
            <person name="Torralba M."/>
            <person name="Durkin S."/>
            <person name="Harkins D."/>
            <person name="Montgomery R."/>
            <person name="Ziemer C."/>
            <person name="Klaassens E."/>
            <person name="Ocuiv P."/>
            <person name="Morrison M."/>
        </authorList>
    </citation>
    <scope>NUCLEOTIDE SEQUENCE [LARGE SCALE GENOMIC DNA]</scope>
    <source>
        <strain evidence="15 16">8</strain>
    </source>
</reference>
<comment type="function">
    <text evidence="11">Plays a role in repairing double-strand DNA breaks, probably involving stabilizing or processing branched DNA or blocked replication forks.</text>
</comment>
<dbReference type="OrthoDB" id="9803906at2"/>
<dbReference type="eggNOG" id="COG1066">
    <property type="taxonomic scope" value="Bacteria"/>
</dbReference>
<keyword evidence="16" id="KW-1185">Reference proteome</keyword>
<comment type="similarity">
    <text evidence="11 13">Belongs to the RecA family. RadA subfamily.</text>
</comment>
<keyword evidence="10 11" id="KW-0234">DNA repair</keyword>
<evidence type="ECO:0000256" key="13">
    <source>
        <dbReference type="RuleBase" id="RU003555"/>
    </source>
</evidence>
<keyword evidence="7 11" id="KW-0067">ATP-binding</keyword>
<comment type="function">
    <text evidence="13">DNA-dependent ATPase involved in processing of recombination intermediates, plays a role in repairing DNA breaks. Stimulates the branch migration of RecA-mediated strand transfer reactions, allowing the 3' invading strand to extend heteroduplex DNA faster. Binds ssDNA in the presence of ADP but not other nucleotides, has ATPase activity that is stimulated by ssDNA and various branched DNA structures, but inhibited by SSB. Does not have RecA's homology-searching function.</text>
</comment>
<dbReference type="Gene3D" id="3.30.230.10">
    <property type="match status" value="1"/>
</dbReference>
<keyword evidence="3 11" id="KW-0227">DNA damage</keyword>
<evidence type="ECO:0000256" key="10">
    <source>
        <dbReference type="ARBA" id="ARBA00023204"/>
    </source>
</evidence>
<accession>E9SI40</accession>
<dbReference type="PRINTS" id="PR01874">
    <property type="entry name" value="DNAREPAIRADA"/>
</dbReference>
<evidence type="ECO:0000313" key="15">
    <source>
        <dbReference type="EMBL" id="EGC01060.1"/>
    </source>
</evidence>
<evidence type="ECO:0000256" key="11">
    <source>
        <dbReference type="HAMAP-Rule" id="MF_01498"/>
    </source>
</evidence>
<dbReference type="InterPro" id="IPR003593">
    <property type="entry name" value="AAA+_ATPase"/>
</dbReference>
<dbReference type="HAMAP" id="MF_01498">
    <property type="entry name" value="RadA_bact"/>
    <property type="match status" value="1"/>
</dbReference>
<dbReference type="GO" id="GO:0003684">
    <property type="term" value="F:damaged DNA binding"/>
    <property type="evidence" value="ECO:0007669"/>
    <property type="project" value="InterPro"/>
</dbReference>
<dbReference type="RefSeq" id="WP_002853511.1">
    <property type="nucleotide sequence ID" value="NZ_ADKM02000135.1"/>
</dbReference>
<dbReference type="Pfam" id="PF18073">
    <property type="entry name" value="Zn_ribbon_LapB"/>
    <property type="match status" value="1"/>
</dbReference>
<comment type="caution">
    <text evidence="15">The sequence shown here is derived from an EMBL/GenBank/DDBJ whole genome shotgun (WGS) entry which is preliminary data.</text>
</comment>
<dbReference type="CDD" id="cd01121">
    <property type="entry name" value="RadA_SMS_N"/>
    <property type="match status" value="1"/>
</dbReference>
<dbReference type="InterPro" id="IPR027417">
    <property type="entry name" value="P-loop_NTPase"/>
</dbReference>
<keyword evidence="6 13" id="KW-0862">Zinc</keyword>
<evidence type="ECO:0000256" key="6">
    <source>
        <dbReference type="ARBA" id="ARBA00022833"/>
    </source>
</evidence>
<dbReference type="EMBL" id="ADKM02000135">
    <property type="protein sequence ID" value="EGC01060.1"/>
    <property type="molecule type" value="Genomic_DNA"/>
</dbReference>
<keyword evidence="8 11" id="KW-0346">Stress response</keyword>
<dbReference type="FunFam" id="3.40.50.300:FF:000050">
    <property type="entry name" value="DNA repair protein RadA"/>
    <property type="match status" value="1"/>
</dbReference>
<dbReference type="InterPro" id="IPR020588">
    <property type="entry name" value="RecA_ATP-bd"/>
</dbReference>
<name>E9SI40_RUMAL</name>
<dbReference type="NCBIfam" id="TIGR00416">
    <property type="entry name" value="sms"/>
    <property type="match status" value="1"/>
</dbReference>
<evidence type="ECO:0000256" key="3">
    <source>
        <dbReference type="ARBA" id="ARBA00022763"/>
    </source>
</evidence>
<evidence type="ECO:0000256" key="12">
    <source>
        <dbReference type="NCBIfam" id="TIGR00416"/>
    </source>
</evidence>
<keyword evidence="1 11" id="KW-0479">Metal-binding</keyword>
<dbReference type="InterPro" id="IPR014721">
    <property type="entry name" value="Ribsml_uS5_D2-typ_fold_subgr"/>
</dbReference>
<dbReference type="PANTHER" id="PTHR32472:SF10">
    <property type="entry name" value="DNA REPAIR PROTEIN RADA-LIKE PROTEIN"/>
    <property type="match status" value="1"/>
</dbReference>
<feature type="short sequence motif" description="RadA KNRFG motif" evidence="11">
    <location>
        <begin position="256"/>
        <end position="260"/>
    </location>
</feature>
<gene>
    <name evidence="11 15" type="primary">radA</name>
    <name evidence="15" type="ORF">CUS_5405</name>
</gene>
<dbReference type="SUPFAM" id="SSF54211">
    <property type="entry name" value="Ribosomal protein S5 domain 2-like"/>
    <property type="match status" value="1"/>
</dbReference>
<dbReference type="GO" id="GO:0140664">
    <property type="term" value="F:ATP-dependent DNA damage sensor activity"/>
    <property type="evidence" value="ECO:0007669"/>
    <property type="project" value="InterPro"/>
</dbReference>
<evidence type="ECO:0000256" key="2">
    <source>
        <dbReference type="ARBA" id="ARBA00022741"/>
    </source>
</evidence>
<keyword evidence="2 11" id="KW-0547">Nucleotide-binding</keyword>
<feature type="region of interest" description="Lon-protease-like" evidence="11">
    <location>
        <begin position="355"/>
        <end position="458"/>
    </location>
</feature>
<dbReference type="InterPro" id="IPR020568">
    <property type="entry name" value="Ribosomal_Su5_D2-typ_SF"/>
</dbReference>
<dbReference type="GO" id="GO:0016787">
    <property type="term" value="F:hydrolase activity"/>
    <property type="evidence" value="ECO:0007669"/>
    <property type="project" value="UniProtKB-KW"/>
</dbReference>
<dbReference type="Proteomes" id="UP000004259">
    <property type="component" value="Unassembled WGS sequence"/>
</dbReference>
<evidence type="ECO:0000256" key="5">
    <source>
        <dbReference type="ARBA" id="ARBA00022801"/>
    </source>
</evidence>
<dbReference type="Pfam" id="PF13541">
    <property type="entry name" value="ChlI"/>
    <property type="match status" value="1"/>
</dbReference>
<feature type="binding site" evidence="11">
    <location>
        <begin position="100"/>
        <end position="107"/>
    </location>
    <ligand>
        <name>ATP</name>
        <dbReference type="ChEBI" id="CHEBI:30616"/>
    </ligand>
</feature>
<evidence type="ECO:0000256" key="7">
    <source>
        <dbReference type="ARBA" id="ARBA00022840"/>
    </source>
</evidence>
<proteinExistence type="inferred from homology"/>
<dbReference type="Gene3D" id="3.40.50.300">
    <property type="entry name" value="P-loop containing nucleotide triphosphate hydrolases"/>
    <property type="match status" value="1"/>
</dbReference>
<evidence type="ECO:0000256" key="4">
    <source>
        <dbReference type="ARBA" id="ARBA00022771"/>
    </source>
</evidence>
<dbReference type="GO" id="GO:0000725">
    <property type="term" value="P:recombinational repair"/>
    <property type="evidence" value="ECO:0007669"/>
    <property type="project" value="UniProtKB-UniRule"/>
</dbReference>
<comment type="domain">
    <text evidence="11">The middle region has homology to RecA with ATPase motifs including the RadA KNRFG motif, while the C-terminus is homologous to Lon protease.</text>
</comment>
<dbReference type="STRING" id="246199.CUS_5405"/>
<evidence type="ECO:0000259" key="14">
    <source>
        <dbReference type="PROSITE" id="PS50162"/>
    </source>
</evidence>
<dbReference type="PROSITE" id="PS50162">
    <property type="entry name" value="RECA_2"/>
    <property type="match status" value="1"/>
</dbReference>
<dbReference type="InterPro" id="IPR041166">
    <property type="entry name" value="Rubredoxin_2"/>
</dbReference>
<organism evidence="15 16">
    <name type="scientific">Ruminococcus albus 8</name>
    <dbReference type="NCBI Taxonomy" id="246199"/>
    <lineage>
        <taxon>Bacteria</taxon>
        <taxon>Bacillati</taxon>
        <taxon>Bacillota</taxon>
        <taxon>Clostridia</taxon>
        <taxon>Eubacteriales</taxon>
        <taxon>Oscillospiraceae</taxon>
        <taxon>Ruminococcus</taxon>
    </lineage>
</organism>
<dbReference type="SMART" id="SM00382">
    <property type="entry name" value="AAA"/>
    <property type="match status" value="1"/>
</dbReference>
<evidence type="ECO:0000256" key="8">
    <source>
        <dbReference type="ARBA" id="ARBA00023016"/>
    </source>
</evidence>
<keyword evidence="9 11" id="KW-0238">DNA-binding</keyword>
<evidence type="ECO:0000256" key="9">
    <source>
        <dbReference type="ARBA" id="ARBA00023125"/>
    </source>
</evidence>
<dbReference type="GO" id="GO:0005829">
    <property type="term" value="C:cytosol"/>
    <property type="evidence" value="ECO:0007669"/>
    <property type="project" value="TreeGrafter"/>
</dbReference>
<dbReference type="GO" id="GO:0005524">
    <property type="term" value="F:ATP binding"/>
    <property type="evidence" value="ECO:0007669"/>
    <property type="project" value="UniProtKB-UniRule"/>
</dbReference>
<dbReference type="SUPFAM" id="SSF52540">
    <property type="entry name" value="P-loop containing nucleoside triphosphate hydrolases"/>
    <property type="match status" value="1"/>
</dbReference>
<evidence type="ECO:0000313" key="16">
    <source>
        <dbReference type="Proteomes" id="UP000004259"/>
    </source>
</evidence>
<keyword evidence="5" id="KW-0378">Hydrolase</keyword>
<sequence>MAKVKTSYVCSNCGYETSKWNGKCPDCGEWNTFEEVELQVSARTGGKAKSVTVKDVSDSILNINSVDASHNEIRYDTGMHELDRVLGGGLVKGSLVLLGGEPGIGKSTMLLQICQTMGDDHTILYVSGEESTRQIKLRANRLGVNNDNLYLLAENDAESICAAITKEKPEIVIIDSIQTMSISGISSAQGSVTQVRECTNLFMRTAKSEEIPIFIVGHVNKDGAIAGPKVMEHIVDCVLYFEGQRNLTYRILRAVKNRFGSTNEIGVFEMADSGLLEVENPSMLMLEGRPVNVSGSCVACIMEGSRPIMAEVQALVSKSSSSQPKRTATGFDYYRMSIILAVLEKRLGYFFGGLDVFINIVGGLKLDDTAADLTVAMALYSSVTDKVVDDKTIAFGEIGLGGELRNITHAEQRIQEAERMGFERCILPYYTVKKLNTAKYNMQIIGARSIKEAFSQIG</sequence>
<protein>
    <recommendedName>
        <fullName evidence="11 12">DNA repair protein RadA</fullName>
    </recommendedName>
</protein>
<feature type="domain" description="RecA family profile 1" evidence="14">
    <location>
        <begin position="71"/>
        <end position="219"/>
    </location>
</feature>
<evidence type="ECO:0000256" key="1">
    <source>
        <dbReference type="ARBA" id="ARBA00022723"/>
    </source>
</evidence>
<dbReference type="Pfam" id="PF13481">
    <property type="entry name" value="AAA_25"/>
    <property type="match status" value="1"/>
</dbReference>
<dbReference type="AlphaFoldDB" id="E9SI40"/>